<sequence length="284" mass="31576">MFATQHHMDLSLDTRKRQRDDPDVGPTSTSFAEHRNKRVQCLPLRTSSSQMPEQWPPATETHVNGVQPDQSVPRSHAATWPADCMQTSQDCGLETADAMETANSTSFDRTESSSYDASGRMPTPIQANFSTNLRATGQYWAEVAGRNGLVNMGHQQTSLTQNSDGTWQTVQHNHTLPSPISENDNASPDQAHMVIDGCQAHSTQYPEMQHSNAMMDVERLPIPEEVGDVASPSPPRKSHTRNLHTVNSWTWQPGMKKSFSIGFRADCDKCRDKVPGHFNHIVIS</sequence>
<evidence type="ECO:0000256" key="1">
    <source>
        <dbReference type="SAM" id="MobiDB-lite"/>
    </source>
</evidence>
<feature type="region of interest" description="Disordered" evidence="1">
    <location>
        <begin position="102"/>
        <end position="122"/>
    </location>
</feature>
<organism evidence="2 3">
    <name type="scientific">[Torrubiella] hemipterigena</name>
    <dbReference type="NCBI Taxonomy" id="1531966"/>
    <lineage>
        <taxon>Eukaryota</taxon>
        <taxon>Fungi</taxon>
        <taxon>Dikarya</taxon>
        <taxon>Ascomycota</taxon>
        <taxon>Pezizomycotina</taxon>
        <taxon>Sordariomycetes</taxon>
        <taxon>Hypocreomycetidae</taxon>
        <taxon>Hypocreales</taxon>
        <taxon>Clavicipitaceae</taxon>
        <taxon>Clavicipitaceae incertae sedis</taxon>
        <taxon>'Torrubiella' clade</taxon>
    </lineage>
</organism>
<gene>
    <name evidence="2" type="ORF">VHEMI09528</name>
</gene>
<feature type="compositionally biased region" description="Polar residues" evidence="1">
    <location>
        <begin position="102"/>
        <end position="116"/>
    </location>
</feature>
<proteinExistence type="predicted"/>
<accession>A0A0A1TQ71</accession>
<reference evidence="2 3" key="1">
    <citation type="journal article" date="2015" name="Genome Announc.">
        <title>Draft Genome Sequence and Gene Annotation of the Entomopathogenic Fungus Verticillium hemipterigenum.</title>
        <authorList>
            <person name="Horn F."/>
            <person name="Habel A."/>
            <person name="Scharf D.H."/>
            <person name="Dworschak J."/>
            <person name="Brakhage A.A."/>
            <person name="Guthke R."/>
            <person name="Hertweck C."/>
            <person name="Linde J."/>
        </authorList>
    </citation>
    <scope>NUCLEOTIDE SEQUENCE [LARGE SCALE GENOMIC DNA]</scope>
</reference>
<evidence type="ECO:0000313" key="2">
    <source>
        <dbReference type="EMBL" id="CEJ93970.1"/>
    </source>
</evidence>
<dbReference type="OrthoDB" id="4205486at2759"/>
<feature type="region of interest" description="Disordered" evidence="1">
    <location>
        <begin position="1"/>
        <end position="40"/>
    </location>
</feature>
<dbReference type="Proteomes" id="UP000039046">
    <property type="component" value="Unassembled WGS sequence"/>
</dbReference>
<dbReference type="STRING" id="1531966.A0A0A1TQ71"/>
<keyword evidence="3" id="KW-1185">Reference proteome</keyword>
<dbReference type="EMBL" id="CDHN01000006">
    <property type="protein sequence ID" value="CEJ93970.1"/>
    <property type="molecule type" value="Genomic_DNA"/>
</dbReference>
<feature type="compositionally biased region" description="Basic and acidic residues" evidence="1">
    <location>
        <begin position="1"/>
        <end position="22"/>
    </location>
</feature>
<dbReference type="HOGENOM" id="CLU_036637_0_0_1"/>
<evidence type="ECO:0000313" key="3">
    <source>
        <dbReference type="Proteomes" id="UP000039046"/>
    </source>
</evidence>
<dbReference type="AlphaFoldDB" id="A0A0A1TQ71"/>
<name>A0A0A1TQ71_9HYPO</name>
<protein>
    <submittedName>
        <fullName evidence="2">Uncharacterized protein</fullName>
    </submittedName>
</protein>